<reference evidence="1" key="2">
    <citation type="submission" date="2024-07" db="EMBL/GenBank/DDBJ databases">
        <authorList>
            <person name="Foxall R."/>
        </authorList>
    </citation>
    <scope>NUCLEOTIDE SEQUENCE</scope>
</reference>
<name>A0AB39CA16_9VIRU</name>
<sequence length="278" mass="30646">MSQGINLELLPPLTLVDQVPMDEIVADIAEKAALENAAPSDPSYRSALAYAYREMYFRQDSNEQAKGVMLAFAKGAQLDHIGSTYYRTPLGSPVVRLDSENDVSYKTRLQLSPEGYSVAGPEGAYRFFGLSADSDIRFLKPISPRPAVMSLYLLTYSNGGVATDELCRKVENYVWPYRPMGDRVTAYPAELIRYTVTAELLVEKGSDLSAIQTKALEETAFYTLNENKFGGYVSDSGLKDAMTVGNVKKVNLIGWSDKVAEVHQVPLCDGITITVREV</sequence>
<dbReference type="PIRSF" id="PIRSF020481">
    <property type="entry name" value="BAP"/>
    <property type="match status" value="1"/>
</dbReference>
<evidence type="ECO:0000313" key="1">
    <source>
        <dbReference type="EMBL" id="XDJ03485.1"/>
    </source>
</evidence>
<dbReference type="EMBL" id="PP986400">
    <property type="protein sequence ID" value="XDJ03485.1"/>
    <property type="molecule type" value="Genomic_DNA"/>
</dbReference>
<accession>A0AB39CA16</accession>
<protein>
    <submittedName>
        <fullName evidence="1">Baseplate assembly protein</fullName>
    </submittedName>
</protein>
<dbReference type="InterPro" id="IPR014507">
    <property type="entry name" value="Baseplate_assembly_J_pred"/>
</dbReference>
<proteinExistence type="predicted"/>
<organism evidence="1">
    <name type="scientific">Aliivibrio phage vB_Alvi_H905</name>
    <dbReference type="NCBI Taxonomy" id="3234039"/>
    <lineage>
        <taxon>Viruses</taxon>
    </lineage>
</organism>
<gene>
    <name evidence="1" type="ORF">H905_00067</name>
</gene>
<reference evidence="1" key="1">
    <citation type="journal article" date="2024" name="Genome Announc.">
        <title>Genome sequence of H905.</title>
        <authorList>
            <person name="Whistler C."/>
            <person name="Calawa J."/>
        </authorList>
    </citation>
    <scope>NUCLEOTIDE SEQUENCE</scope>
</reference>